<dbReference type="PANTHER" id="PTHR34293:SF1">
    <property type="entry name" value="HTH-TYPE TRANSCRIPTIONAL REGULATOR TRMBL2"/>
    <property type="match status" value="1"/>
</dbReference>
<comment type="caution">
    <text evidence="3">The sequence shown here is derived from an EMBL/GenBank/DDBJ whole genome shotgun (WGS) entry which is preliminary data.</text>
</comment>
<dbReference type="InterPro" id="IPR002831">
    <property type="entry name" value="Tscrpt_reg_TrmB_N"/>
</dbReference>
<evidence type="ECO:0000313" key="4">
    <source>
        <dbReference type="Proteomes" id="UP000315439"/>
    </source>
</evidence>
<organism evidence="3 4">
    <name type="scientific">Aliikangiella coralliicola</name>
    <dbReference type="NCBI Taxonomy" id="2592383"/>
    <lineage>
        <taxon>Bacteria</taxon>
        <taxon>Pseudomonadati</taxon>
        <taxon>Pseudomonadota</taxon>
        <taxon>Gammaproteobacteria</taxon>
        <taxon>Oceanospirillales</taxon>
        <taxon>Pleioneaceae</taxon>
        <taxon>Aliikangiella</taxon>
    </lineage>
</organism>
<accession>A0A545UFT3</accession>
<evidence type="ECO:0000313" key="3">
    <source>
        <dbReference type="EMBL" id="TQV88327.1"/>
    </source>
</evidence>
<dbReference type="InterPro" id="IPR021586">
    <property type="entry name" value="Tscrpt_reg_TrmB_C"/>
</dbReference>
<feature type="domain" description="Transcription regulator TrmB N-terminal" evidence="1">
    <location>
        <begin position="16"/>
        <end position="83"/>
    </location>
</feature>
<dbReference type="PANTHER" id="PTHR34293">
    <property type="entry name" value="HTH-TYPE TRANSCRIPTIONAL REGULATOR TRMBL2"/>
    <property type="match status" value="1"/>
</dbReference>
<dbReference type="Pfam" id="PF01978">
    <property type="entry name" value="TrmB"/>
    <property type="match status" value="1"/>
</dbReference>
<evidence type="ECO:0000259" key="2">
    <source>
        <dbReference type="Pfam" id="PF11495"/>
    </source>
</evidence>
<dbReference type="AlphaFoldDB" id="A0A545UFT3"/>
<reference evidence="3 4" key="1">
    <citation type="submission" date="2019-07" db="EMBL/GenBank/DDBJ databases">
        <title>Draft genome for Aliikangiella sp. M105.</title>
        <authorList>
            <person name="Wang G."/>
        </authorList>
    </citation>
    <scope>NUCLEOTIDE SEQUENCE [LARGE SCALE GENOMIC DNA]</scope>
    <source>
        <strain evidence="3 4">M105</strain>
    </source>
</reference>
<dbReference type="RefSeq" id="WP_142892835.1">
    <property type="nucleotide sequence ID" value="NZ_ML660162.1"/>
</dbReference>
<dbReference type="InterPro" id="IPR036388">
    <property type="entry name" value="WH-like_DNA-bd_sf"/>
</dbReference>
<evidence type="ECO:0008006" key="5">
    <source>
        <dbReference type="Google" id="ProtNLM"/>
    </source>
</evidence>
<dbReference type="Gene3D" id="1.10.10.10">
    <property type="entry name" value="Winged helix-like DNA-binding domain superfamily/Winged helix DNA-binding domain"/>
    <property type="match status" value="1"/>
</dbReference>
<dbReference type="Pfam" id="PF11495">
    <property type="entry name" value="Regulator_TrmB"/>
    <property type="match status" value="1"/>
</dbReference>
<dbReference type="EMBL" id="VIKS01000004">
    <property type="protein sequence ID" value="TQV88327.1"/>
    <property type="molecule type" value="Genomic_DNA"/>
</dbReference>
<dbReference type="Proteomes" id="UP000315439">
    <property type="component" value="Unassembled WGS sequence"/>
</dbReference>
<name>A0A545UFT3_9GAMM</name>
<dbReference type="InterPro" id="IPR051797">
    <property type="entry name" value="TrmB-like"/>
</dbReference>
<proteinExistence type="predicted"/>
<keyword evidence="4" id="KW-1185">Reference proteome</keyword>
<sequence length="291" mass="32636">MASSIEDISSQVSEKLTQIGFTQLESETYLFLLINGSNTGYSIAKGIGKPVANVYKAVESLSRKGAIESSVAESKQCTAVPWEQFLSIQQKSFINKIETLSECLKQLPLQQQDEKVYQLNNTENVIAQSIRIIDESEEILLADIEPDAMEWLQDSLEKAAHRGVDVRVKVYTPINLKGVKITLRQQGEQIYQKTQDIAYSLCADGKESIIALVTSDKKRIIQAFRTQSALMNMSIYNGLLYGLILTELKIQLPKGDLSGAQKLLAETEHLHPFSAENKVFTVFRQGYINRR</sequence>
<gene>
    <name evidence="3" type="ORF">FLL46_07320</name>
</gene>
<evidence type="ECO:0000259" key="1">
    <source>
        <dbReference type="Pfam" id="PF01978"/>
    </source>
</evidence>
<dbReference type="OrthoDB" id="1493540at2"/>
<protein>
    <recommendedName>
        <fullName evidence="5">TrmB family transcriptional regulator</fullName>
    </recommendedName>
</protein>
<feature type="domain" description="Transcription regulator TrmB C-terminal" evidence="2">
    <location>
        <begin position="119"/>
        <end position="213"/>
    </location>
</feature>